<name>A0A381YKP5_9ZZZZ</name>
<proteinExistence type="inferred from homology"/>
<dbReference type="GO" id="GO:0004065">
    <property type="term" value="F:arylsulfatase activity"/>
    <property type="evidence" value="ECO:0007669"/>
    <property type="project" value="TreeGrafter"/>
</dbReference>
<dbReference type="InterPro" id="IPR050738">
    <property type="entry name" value="Sulfatase"/>
</dbReference>
<evidence type="ECO:0000313" key="3">
    <source>
        <dbReference type="EMBL" id="SVA77604.1"/>
    </source>
</evidence>
<dbReference type="Gene3D" id="3.30.1120.10">
    <property type="match status" value="1"/>
</dbReference>
<dbReference type="PANTHER" id="PTHR42693">
    <property type="entry name" value="ARYLSULFATASE FAMILY MEMBER"/>
    <property type="match status" value="1"/>
</dbReference>
<reference evidence="3" key="1">
    <citation type="submission" date="2018-05" db="EMBL/GenBank/DDBJ databases">
        <authorList>
            <person name="Lanie J.A."/>
            <person name="Ng W.-L."/>
            <person name="Kazmierczak K.M."/>
            <person name="Andrzejewski T.M."/>
            <person name="Davidsen T.M."/>
            <person name="Wayne K.J."/>
            <person name="Tettelin H."/>
            <person name="Glass J.I."/>
            <person name="Rusch D."/>
            <person name="Podicherti R."/>
            <person name="Tsui H.-C.T."/>
            <person name="Winkler M.E."/>
        </authorList>
    </citation>
    <scope>NUCLEOTIDE SEQUENCE</scope>
</reference>
<feature type="domain" description="Sulfatase N-terminal" evidence="2">
    <location>
        <begin position="4"/>
        <end position="328"/>
    </location>
</feature>
<dbReference type="EMBL" id="UINC01018468">
    <property type="protein sequence ID" value="SVA77604.1"/>
    <property type="molecule type" value="Genomic_DNA"/>
</dbReference>
<feature type="non-terminal residue" evidence="3">
    <location>
        <position position="1"/>
    </location>
</feature>
<gene>
    <name evidence="3" type="ORF">METZ01_LOCUS130458</name>
</gene>
<accession>A0A381YKP5</accession>
<sequence length="461" mass="52334">VQKPNILLIVIDSLRSDKCFGAKKSSITPTIDNLIQNGAYFEQAISSAASTILSIGSLLTGLYPFRIGLGGSTYQKFDPKITNLVKILKNNGYTAYATAPSVADDFGLVCDFQNPDSSYDNYFSLFSGLGDEILDKIKNKKLKDPWFFYIHVSDLHSPVIVPPRFNDKKYGISQYERMVSAIDDWLSQILGYIDTKNTTIILTADHGEYVPVLNTKNGLISLESSDTEKSLWKLGNKIPKNLFPVKRKMGSLIRSSRKKLKSSKINDENLSVYEKRVLFNSRMSTGHRMFDDLLRVPLILTGPKIPNNVLITNMIRQVDIFPTILDLISIPAPNDIDGKNLLPLIEGQDTEELISHIESPPPLVENSSMKYIGIRTSKYKFIQNIHDDKQSYELYDLQNDPMEEKNIITTSSKQIEQLKKSLRTMRNKKSLSQNVEFDDNEKRRVENVLKKLGYMKKDDML</sequence>
<organism evidence="3">
    <name type="scientific">marine metagenome</name>
    <dbReference type="NCBI Taxonomy" id="408172"/>
    <lineage>
        <taxon>unclassified sequences</taxon>
        <taxon>metagenomes</taxon>
        <taxon>ecological metagenomes</taxon>
    </lineage>
</organism>
<dbReference type="PANTHER" id="PTHR42693:SF33">
    <property type="entry name" value="ARYLSULFATASE"/>
    <property type="match status" value="1"/>
</dbReference>
<dbReference type="SUPFAM" id="SSF53649">
    <property type="entry name" value="Alkaline phosphatase-like"/>
    <property type="match status" value="1"/>
</dbReference>
<dbReference type="InterPro" id="IPR017850">
    <property type="entry name" value="Alkaline_phosphatase_core_sf"/>
</dbReference>
<evidence type="ECO:0000256" key="1">
    <source>
        <dbReference type="ARBA" id="ARBA00008779"/>
    </source>
</evidence>
<comment type="similarity">
    <text evidence="1">Belongs to the sulfatase family.</text>
</comment>
<dbReference type="Gene3D" id="3.40.720.10">
    <property type="entry name" value="Alkaline Phosphatase, subunit A"/>
    <property type="match status" value="2"/>
</dbReference>
<dbReference type="Pfam" id="PF00884">
    <property type="entry name" value="Sulfatase"/>
    <property type="match status" value="1"/>
</dbReference>
<dbReference type="AlphaFoldDB" id="A0A381YKP5"/>
<dbReference type="InterPro" id="IPR000917">
    <property type="entry name" value="Sulfatase_N"/>
</dbReference>
<evidence type="ECO:0000259" key="2">
    <source>
        <dbReference type="Pfam" id="PF00884"/>
    </source>
</evidence>
<protein>
    <recommendedName>
        <fullName evidence="2">Sulfatase N-terminal domain-containing protein</fullName>
    </recommendedName>
</protein>